<name>A0ABQ7VWH4_SOLTU</name>
<sequence>MGSYFDRWEKDPFFSAAEEVQESADRMESTYRTWIHALKDTSGRWNSNELCRDLRTTLGTAKWQLEEFDRAVSSSYNNTSTDDAKERHGEFVIAMDNQIKKVEKSLHELAFSQGNQWVRLDERELDELAVFLSGPSTSSSFSDKSSVKVDEVEQKPALWEEDCKQRMPEYSKSSSNLVDGSQVDTKDEMYSGHRKTASACGDIGAWKIAVADDICSKQPAPPPRKIPSIQGLLNCVESATKLKWSKNGYRKLRFNSDDHQEADCTLPQSLPLTRGINTCCERSKSCLDCCDESYQKQLNGWYGAVQRQLQSFIGVPYVSDEPIFLQTKKACRVRKINKQLPINCTVYRQVILLELYEVKAGTDCNQIQRRKFQFKGLQASKQLTSSFMASLFQKFQEAVKVLAKSPTFAKDPRSLQFEADVNRLFLYTSYNRLGKDAVETDAEEIIDMAGKASLADQQKQVQENVHSQITSFCKYMDHILQPDLTVKDKPGTPSSENNSSPRRSGLSFAIGRTAPLKDHSAIPESKPLKRLEVSQSLKDLMGYTLEVKPSQIPHEDSGLGLFIHGEADVGTVLAFYPGVIYSPAYYRYIPGYPKVDAQNSYLITRYDGTVINAQPWGVGGESREIWDGSSLPERKHIMQADGKGSERIWKMLSKPLDGTHLGGNHEVLERRNPLAFAHFANHPAKDMVPNVMVCPYDFPLPEKHMRAYIPNISFGNGEEANMRRFGTFWFKSWKSGKNGLDVPVLKTLVLVATRAISNEEILLNYRLSNSKQRPPWYTPVDEEEDRRRWS</sequence>
<accession>A0ABQ7VWH4</accession>
<dbReference type="PANTHER" id="PTHR33524">
    <property type="entry name" value="C5ORF35"/>
    <property type="match status" value="1"/>
</dbReference>
<protein>
    <recommendedName>
        <fullName evidence="4">Syntaxin 6/10/61 N-terminal domain-containing protein</fullName>
    </recommendedName>
</protein>
<feature type="region of interest" description="Disordered" evidence="3">
    <location>
        <begin position="484"/>
        <end position="506"/>
    </location>
</feature>
<dbReference type="CDD" id="cd21442">
    <property type="entry name" value="SNARE_NTD_STX6-like"/>
    <property type="match status" value="1"/>
</dbReference>
<organism evidence="5 6">
    <name type="scientific">Solanum tuberosum</name>
    <name type="common">Potato</name>
    <dbReference type="NCBI Taxonomy" id="4113"/>
    <lineage>
        <taxon>Eukaryota</taxon>
        <taxon>Viridiplantae</taxon>
        <taxon>Streptophyta</taxon>
        <taxon>Embryophyta</taxon>
        <taxon>Tracheophyta</taxon>
        <taxon>Spermatophyta</taxon>
        <taxon>Magnoliopsida</taxon>
        <taxon>eudicotyledons</taxon>
        <taxon>Gunneridae</taxon>
        <taxon>Pentapetalae</taxon>
        <taxon>asterids</taxon>
        <taxon>lamiids</taxon>
        <taxon>Solanales</taxon>
        <taxon>Solanaceae</taxon>
        <taxon>Solanoideae</taxon>
        <taxon>Solaneae</taxon>
        <taxon>Solanum</taxon>
    </lineage>
</organism>
<dbReference type="InterPro" id="IPR040415">
    <property type="entry name" value="SETD9"/>
</dbReference>
<keyword evidence="1" id="KW-0653">Protein transport</keyword>
<comment type="caution">
    <text evidence="5">The sequence shown here is derived from an EMBL/GenBank/DDBJ whole genome shotgun (WGS) entry which is preliminary data.</text>
</comment>
<evidence type="ECO:0000313" key="5">
    <source>
        <dbReference type="EMBL" id="KAH0772833.1"/>
    </source>
</evidence>
<dbReference type="InterPro" id="IPR046341">
    <property type="entry name" value="SET_dom_sf"/>
</dbReference>
<evidence type="ECO:0000259" key="4">
    <source>
        <dbReference type="Pfam" id="PF09177"/>
    </source>
</evidence>
<gene>
    <name evidence="5" type="ORF">KY290_009970</name>
</gene>
<dbReference type="SUPFAM" id="SSF47661">
    <property type="entry name" value="t-snare proteins"/>
    <property type="match status" value="1"/>
</dbReference>
<evidence type="ECO:0000256" key="1">
    <source>
        <dbReference type="ARBA" id="ARBA00022927"/>
    </source>
</evidence>
<dbReference type="Gene3D" id="1.20.58.90">
    <property type="match status" value="1"/>
</dbReference>
<proteinExistence type="predicted"/>
<evidence type="ECO:0000256" key="3">
    <source>
        <dbReference type="SAM" id="MobiDB-lite"/>
    </source>
</evidence>
<dbReference type="PANTHER" id="PTHR33524:SF1">
    <property type="entry name" value="SET DOMAIN-CONTAINING PROTEIN"/>
    <property type="match status" value="1"/>
</dbReference>
<comment type="subcellular location">
    <subcellularLocation>
        <location evidence="2">Endomembrane system</location>
        <topology evidence="2">Single-pass type IV membrane protein</topology>
    </subcellularLocation>
</comment>
<dbReference type="Pfam" id="PF09177">
    <property type="entry name" value="STX6_10_61_N"/>
    <property type="match status" value="1"/>
</dbReference>
<reference evidence="5 6" key="1">
    <citation type="journal article" date="2021" name="bioRxiv">
        <title>Chromosome-scale and haplotype-resolved genome assembly of a tetraploid potato cultivar.</title>
        <authorList>
            <person name="Sun H."/>
            <person name="Jiao W.-B."/>
            <person name="Krause K."/>
            <person name="Campoy J.A."/>
            <person name="Goel M."/>
            <person name="Folz-Donahue K."/>
            <person name="Kukat C."/>
            <person name="Huettel B."/>
            <person name="Schneeberger K."/>
        </authorList>
    </citation>
    <scope>NUCLEOTIDE SEQUENCE [LARGE SCALE GENOMIC DNA]</scope>
    <source>
        <strain evidence="5">SolTubOtavaFocal</strain>
        <tissue evidence="5">Leaves</tissue>
    </source>
</reference>
<dbReference type="InterPro" id="IPR015260">
    <property type="entry name" value="Syntaxin-6/10/61_N"/>
</dbReference>
<keyword evidence="1" id="KW-0813">Transport</keyword>
<keyword evidence="6" id="KW-1185">Reference proteome</keyword>
<feature type="domain" description="Syntaxin 6/10/61 N-terminal" evidence="4">
    <location>
        <begin position="11"/>
        <end position="103"/>
    </location>
</feature>
<dbReference type="InterPro" id="IPR010989">
    <property type="entry name" value="SNARE"/>
</dbReference>
<evidence type="ECO:0000256" key="2">
    <source>
        <dbReference type="ARBA" id="ARBA00046280"/>
    </source>
</evidence>
<dbReference type="EMBL" id="JAIVGD010000005">
    <property type="protein sequence ID" value="KAH0772833.1"/>
    <property type="molecule type" value="Genomic_DNA"/>
</dbReference>
<dbReference type="CDD" id="cd10537">
    <property type="entry name" value="SET_SETD9"/>
    <property type="match status" value="1"/>
</dbReference>
<dbReference type="Proteomes" id="UP000826656">
    <property type="component" value="Unassembled WGS sequence"/>
</dbReference>
<dbReference type="Gene3D" id="2.170.270.10">
    <property type="entry name" value="SET domain"/>
    <property type="match status" value="1"/>
</dbReference>
<evidence type="ECO:0000313" key="6">
    <source>
        <dbReference type="Proteomes" id="UP000826656"/>
    </source>
</evidence>
<feature type="compositionally biased region" description="Low complexity" evidence="3">
    <location>
        <begin position="493"/>
        <end position="504"/>
    </location>
</feature>